<feature type="transmembrane region" description="Helical" evidence="1">
    <location>
        <begin position="214"/>
        <end position="242"/>
    </location>
</feature>
<protein>
    <submittedName>
        <fullName evidence="3">CPBP family intramembrane glutamic endopeptidase</fullName>
        <ecNumber evidence="3">3.4.-.-</ecNumber>
    </submittedName>
</protein>
<dbReference type="RefSeq" id="WP_189645827.1">
    <property type="nucleotide sequence ID" value="NZ_BMRC01000001.1"/>
</dbReference>
<feature type="domain" description="CAAX prenyl protease 2/Lysostaphin resistance protein A-like" evidence="2">
    <location>
        <begin position="109"/>
        <end position="213"/>
    </location>
</feature>
<evidence type="ECO:0000256" key="1">
    <source>
        <dbReference type="SAM" id="Phobius"/>
    </source>
</evidence>
<dbReference type="InterPro" id="IPR042150">
    <property type="entry name" value="MmRce1-like"/>
</dbReference>
<dbReference type="PANTHER" id="PTHR35797">
    <property type="entry name" value="PROTEASE-RELATED"/>
    <property type="match status" value="1"/>
</dbReference>
<keyword evidence="1" id="KW-1133">Transmembrane helix</keyword>
<gene>
    <name evidence="3" type="ORF">ACFFV7_03515</name>
</gene>
<feature type="transmembrane region" description="Helical" evidence="1">
    <location>
        <begin position="7"/>
        <end position="27"/>
    </location>
</feature>
<dbReference type="Proteomes" id="UP001589647">
    <property type="component" value="Unassembled WGS sequence"/>
</dbReference>
<name>A0ABV5I6U5_9ACTN</name>
<evidence type="ECO:0000259" key="2">
    <source>
        <dbReference type="Pfam" id="PF02517"/>
    </source>
</evidence>
<dbReference type="Pfam" id="PF02517">
    <property type="entry name" value="Rce1-like"/>
    <property type="match status" value="1"/>
</dbReference>
<organism evidence="3 4">
    <name type="scientific">Nonomuraea spiralis</name>
    <dbReference type="NCBI Taxonomy" id="46182"/>
    <lineage>
        <taxon>Bacteria</taxon>
        <taxon>Bacillati</taxon>
        <taxon>Actinomycetota</taxon>
        <taxon>Actinomycetes</taxon>
        <taxon>Streptosporangiales</taxon>
        <taxon>Streptosporangiaceae</taxon>
        <taxon>Nonomuraea</taxon>
    </lineage>
</organism>
<dbReference type="GO" id="GO:0016787">
    <property type="term" value="F:hydrolase activity"/>
    <property type="evidence" value="ECO:0007669"/>
    <property type="project" value="UniProtKB-KW"/>
</dbReference>
<evidence type="ECO:0000313" key="3">
    <source>
        <dbReference type="EMBL" id="MFB9200250.1"/>
    </source>
</evidence>
<dbReference type="PANTHER" id="PTHR35797:SF1">
    <property type="entry name" value="PROTEASE"/>
    <property type="match status" value="1"/>
</dbReference>
<feature type="transmembrane region" description="Helical" evidence="1">
    <location>
        <begin position="143"/>
        <end position="164"/>
    </location>
</feature>
<evidence type="ECO:0000313" key="4">
    <source>
        <dbReference type="Proteomes" id="UP001589647"/>
    </source>
</evidence>
<keyword evidence="1" id="KW-0812">Transmembrane</keyword>
<keyword evidence="4" id="KW-1185">Reference proteome</keyword>
<proteinExistence type="predicted"/>
<keyword evidence="3" id="KW-0378">Hydrolase</keyword>
<feature type="transmembrane region" description="Helical" evidence="1">
    <location>
        <begin position="176"/>
        <end position="194"/>
    </location>
</feature>
<comment type="caution">
    <text evidence="3">The sequence shown here is derived from an EMBL/GenBank/DDBJ whole genome shotgun (WGS) entry which is preliminary data.</text>
</comment>
<feature type="transmembrane region" description="Helical" evidence="1">
    <location>
        <begin position="39"/>
        <end position="64"/>
    </location>
</feature>
<dbReference type="InterPro" id="IPR003675">
    <property type="entry name" value="Rce1/LyrA-like_dom"/>
</dbReference>
<reference evidence="3 4" key="1">
    <citation type="submission" date="2024-09" db="EMBL/GenBank/DDBJ databases">
        <authorList>
            <person name="Sun Q."/>
            <person name="Mori K."/>
        </authorList>
    </citation>
    <scope>NUCLEOTIDE SEQUENCE [LARGE SCALE GENOMIC DNA]</scope>
    <source>
        <strain evidence="3 4">CCM 3426</strain>
    </source>
</reference>
<dbReference type="EC" id="3.4.-.-" evidence="3"/>
<keyword evidence="1" id="KW-0472">Membrane</keyword>
<dbReference type="EMBL" id="JBHMEI010000001">
    <property type="protein sequence ID" value="MFB9200250.1"/>
    <property type="molecule type" value="Genomic_DNA"/>
</dbReference>
<feature type="transmembrane region" description="Helical" evidence="1">
    <location>
        <begin position="85"/>
        <end position="118"/>
    </location>
</feature>
<sequence>MIKRYPLLAFLAMAYLGSWIGWSPWWLSQSGVGLLPYELSLPAIAGVNQLGLFAGPFAAAIVVTRVVEGPSGWRRLLRWRAHPGWYVLALAVIPFAVAVGYTVQIGAAAAVTYVVYLIGGPVQEEPGWRGVALPLLQRRLHPLAAASVLGVIHCFWHVPLFLTREWDTARSDAGQLVAYLVLTVALSIVLAWLVNGSQGSMAVAILGHNGVNWALFLAGTTVTSTWPAALGLAALAVVAVTVTRGRLGVPR</sequence>
<accession>A0ABV5I6U5</accession>